<keyword evidence="1" id="KW-1133">Transmembrane helix</keyword>
<dbReference type="Proteomes" id="UP001624684">
    <property type="component" value="Unassembled WGS sequence"/>
</dbReference>
<organism evidence="2 3">
    <name type="scientific">Moraxella oculi</name>
    <dbReference type="NCBI Taxonomy" id="2940516"/>
    <lineage>
        <taxon>Bacteria</taxon>
        <taxon>Pseudomonadati</taxon>
        <taxon>Pseudomonadota</taxon>
        <taxon>Gammaproteobacteria</taxon>
        <taxon>Moraxellales</taxon>
        <taxon>Moraxellaceae</taxon>
        <taxon>Moraxella</taxon>
    </lineage>
</organism>
<name>A0ABW8UCD3_9GAMM</name>
<keyword evidence="1" id="KW-0812">Transmembrane</keyword>
<accession>A0ABW8UCD3</accession>
<dbReference type="PROSITE" id="PS51257">
    <property type="entry name" value="PROKAR_LIPOPROTEIN"/>
    <property type="match status" value="1"/>
</dbReference>
<comment type="caution">
    <text evidence="2">The sequence shown here is derived from an EMBL/GenBank/DDBJ whole genome shotgun (WGS) entry which is preliminary data.</text>
</comment>
<sequence length="110" mass="12634">MSNLLRDPPKHQCPECQSQCDYHATVANYGIFSCPTCQSKFSTWRSFAYFSGIVWLIYIFLRLFDWVGASDLMLVVLFFIGIVVMVAFAGFGNHIWTLQIKRIPGKTKED</sequence>
<keyword evidence="3" id="KW-1185">Reference proteome</keyword>
<evidence type="ECO:0000313" key="3">
    <source>
        <dbReference type="Proteomes" id="UP001624684"/>
    </source>
</evidence>
<proteinExistence type="predicted"/>
<keyword evidence="1" id="KW-0472">Membrane</keyword>
<feature type="transmembrane region" description="Helical" evidence="1">
    <location>
        <begin position="47"/>
        <end position="67"/>
    </location>
</feature>
<dbReference type="EMBL" id="JBJJXE010000015">
    <property type="protein sequence ID" value="MFL1732930.1"/>
    <property type="molecule type" value="Genomic_DNA"/>
</dbReference>
<reference evidence="2 3" key="1">
    <citation type="submission" date="2024-11" db="EMBL/GenBank/DDBJ databases">
        <title>First Report of Moraxella oculi in Brazil in an Infectious Bovine Keratoconjunctivitis Outbreak.</title>
        <authorList>
            <person name="Carvalho C.V."/>
            <person name="Domingues R."/>
            <person name="Coutinho C."/>
            <person name="Honorio N.T.B.S."/>
            <person name="Faza D.R.L.R."/>
            <person name="Carvalho W.A."/>
            <person name="Machado A.B.F."/>
            <person name="Martins M.F."/>
            <person name="Gaspar E.B."/>
        </authorList>
    </citation>
    <scope>NUCLEOTIDE SEQUENCE [LARGE SCALE GENOMIC DNA]</scope>
    <source>
        <strain evidence="2 3">2117LE</strain>
    </source>
</reference>
<gene>
    <name evidence="2" type="ORF">ACJHVH_08030</name>
</gene>
<feature type="transmembrane region" description="Helical" evidence="1">
    <location>
        <begin position="73"/>
        <end position="96"/>
    </location>
</feature>
<evidence type="ECO:0000256" key="1">
    <source>
        <dbReference type="SAM" id="Phobius"/>
    </source>
</evidence>
<dbReference type="RefSeq" id="WP_249099388.1">
    <property type="nucleotide sequence ID" value="NZ_JAMBAQ010000006.1"/>
</dbReference>
<protein>
    <submittedName>
        <fullName evidence="2">Uncharacterized protein</fullName>
    </submittedName>
</protein>
<evidence type="ECO:0000313" key="2">
    <source>
        <dbReference type="EMBL" id="MFL1732930.1"/>
    </source>
</evidence>